<keyword evidence="5" id="KW-0133">Cell shape</keyword>
<keyword evidence="13" id="KW-0645">Protease</keyword>
<gene>
    <name evidence="13" type="ORF">J2S20_001641</name>
</gene>
<accession>A0AAE3VB47</accession>
<dbReference type="SUPFAM" id="SSF56601">
    <property type="entry name" value="beta-lactamase/transpeptidase-like"/>
    <property type="match status" value="1"/>
</dbReference>
<dbReference type="GO" id="GO:0008360">
    <property type="term" value="P:regulation of cell shape"/>
    <property type="evidence" value="ECO:0007669"/>
    <property type="project" value="UniProtKB-KW"/>
</dbReference>
<evidence type="ECO:0000259" key="12">
    <source>
        <dbReference type="Pfam" id="PF00768"/>
    </source>
</evidence>
<feature type="domain" description="Peptidase S11 D-alanyl-D-alanine carboxypeptidase A N-terminal" evidence="12">
    <location>
        <begin position="31"/>
        <end position="266"/>
    </location>
</feature>
<feature type="binding site" evidence="9">
    <location>
        <position position="237"/>
    </location>
    <ligand>
        <name>substrate</name>
    </ligand>
</feature>
<dbReference type="GO" id="GO:0071555">
    <property type="term" value="P:cell wall organization"/>
    <property type="evidence" value="ECO:0007669"/>
    <property type="project" value="UniProtKB-KW"/>
</dbReference>
<feature type="active site" evidence="8">
    <location>
        <position position="124"/>
    </location>
</feature>
<keyword evidence="2" id="KW-0732">Signal</keyword>
<dbReference type="RefSeq" id="WP_307254902.1">
    <property type="nucleotide sequence ID" value="NZ_JAUSTO010000009.1"/>
</dbReference>
<proteinExistence type="inferred from homology"/>
<keyword evidence="14" id="KW-1185">Reference proteome</keyword>
<dbReference type="Pfam" id="PF01473">
    <property type="entry name" value="Choline_bind_1"/>
    <property type="match status" value="1"/>
</dbReference>
<dbReference type="Gene3D" id="2.10.270.10">
    <property type="entry name" value="Cholin Binding"/>
    <property type="match status" value="1"/>
</dbReference>
<dbReference type="PANTHER" id="PTHR21581:SF33">
    <property type="entry name" value="D-ALANYL-D-ALANINE CARBOXYPEPTIDASE DACB"/>
    <property type="match status" value="1"/>
</dbReference>
<dbReference type="EC" id="3.4.16.4" evidence="13"/>
<evidence type="ECO:0000256" key="8">
    <source>
        <dbReference type="PIRSR" id="PIRSR618044-1"/>
    </source>
</evidence>
<reference evidence="13" key="1">
    <citation type="submission" date="2023-07" db="EMBL/GenBank/DDBJ databases">
        <title>Genomic Encyclopedia of Type Strains, Phase IV (KMG-IV): sequencing the most valuable type-strain genomes for metagenomic binning, comparative biology and taxonomic classification.</title>
        <authorList>
            <person name="Goeker M."/>
        </authorList>
    </citation>
    <scope>NUCLEOTIDE SEQUENCE</scope>
    <source>
        <strain evidence="13">DSM 19659</strain>
    </source>
</reference>
<evidence type="ECO:0000256" key="7">
    <source>
        <dbReference type="ARBA" id="ARBA00023316"/>
    </source>
</evidence>
<evidence type="ECO:0000313" key="13">
    <source>
        <dbReference type="EMBL" id="MDQ0152940.1"/>
    </source>
</evidence>
<feature type="active site" description="Proton acceptor" evidence="8">
    <location>
        <position position="69"/>
    </location>
</feature>
<dbReference type="Pfam" id="PF00768">
    <property type="entry name" value="Peptidase_S11"/>
    <property type="match status" value="1"/>
</dbReference>
<dbReference type="PROSITE" id="PS51257">
    <property type="entry name" value="PROKAR_LIPOPROTEIN"/>
    <property type="match status" value="1"/>
</dbReference>
<keyword evidence="13" id="KW-0121">Carboxypeptidase</keyword>
<dbReference type="InterPro" id="IPR012338">
    <property type="entry name" value="Beta-lactam/transpept-like"/>
</dbReference>
<dbReference type="InterPro" id="IPR018044">
    <property type="entry name" value="Peptidase_S11"/>
</dbReference>
<evidence type="ECO:0000256" key="6">
    <source>
        <dbReference type="ARBA" id="ARBA00022984"/>
    </source>
</evidence>
<feature type="active site" description="Acyl-ester intermediate" evidence="8">
    <location>
        <position position="66"/>
    </location>
</feature>
<dbReference type="InterPro" id="IPR001967">
    <property type="entry name" value="Peptidase_S11_N"/>
</dbReference>
<dbReference type="GO" id="GO:0006508">
    <property type="term" value="P:proteolysis"/>
    <property type="evidence" value="ECO:0007669"/>
    <property type="project" value="InterPro"/>
</dbReference>
<comment type="similarity">
    <text evidence="1 11">Belongs to the peptidase S11 family.</text>
</comment>
<dbReference type="PROSITE" id="PS51170">
    <property type="entry name" value="CW"/>
    <property type="match status" value="1"/>
</dbReference>
<dbReference type="Proteomes" id="UP001241537">
    <property type="component" value="Unassembled WGS sequence"/>
</dbReference>
<comment type="caution">
    <text evidence="13">The sequence shown here is derived from an EMBL/GenBank/DDBJ whole genome shotgun (WGS) entry which is preliminary data.</text>
</comment>
<dbReference type="PRINTS" id="PR00725">
    <property type="entry name" value="DADACBPTASE1"/>
</dbReference>
<evidence type="ECO:0000313" key="14">
    <source>
        <dbReference type="Proteomes" id="UP001241537"/>
    </source>
</evidence>
<name>A0AAE3VB47_9FIRM</name>
<dbReference type="GO" id="GO:0009252">
    <property type="term" value="P:peptidoglycan biosynthetic process"/>
    <property type="evidence" value="ECO:0007669"/>
    <property type="project" value="UniProtKB-KW"/>
</dbReference>
<evidence type="ECO:0000256" key="11">
    <source>
        <dbReference type="RuleBase" id="RU004016"/>
    </source>
</evidence>
<evidence type="ECO:0000256" key="10">
    <source>
        <dbReference type="PROSITE-ProRule" id="PRU00591"/>
    </source>
</evidence>
<evidence type="ECO:0000256" key="4">
    <source>
        <dbReference type="ARBA" id="ARBA00022801"/>
    </source>
</evidence>
<protein>
    <submittedName>
        <fullName evidence="13">D-alanyl-D-alanine carboxypeptidase</fullName>
        <ecNumber evidence="13">3.4.16.4</ecNumber>
    </submittedName>
</protein>
<evidence type="ECO:0000256" key="2">
    <source>
        <dbReference type="ARBA" id="ARBA00022729"/>
    </source>
</evidence>
<feature type="repeat" description="Cell wall-binding" evidence="10">
    <location>
        <begin position="425"/>
        <end position="444"/>
    </location>
</feature>
<evidence type="ECO:0000256" key="1">
    <source>
        <dbReference type="ARBA" id="ARBA00007164"/>
    </source>
</evidence>
<dbReference type="EMBL" id="JAUSTO010000009">
    <property type="protein sequence ID" value="MDQ0152940.1"/>
    <property type="molecule type" value="Genomic_DNA"/>
</dbReference>
<dbReference type="SUPFAM" id="SSF69360">
    <property type="entry name" value="Cell wall binding repeat"/>
    <property type="match status" value="1"/>
</dbReference>
<dbReference type="InterPro" id="IPR018337">
    <property type="entry name" value="Cell_wall/Cho-bd_repeat"/>
</dbReference>
<dbReference type="AlphaFoldDB" id="A0AAE3VB47"/>
<organism evidence="13 14">
    <name type="scientific">Moryella indoligenes</name>
    <dbReference type="NCBI Taxonomy" id="371674"/>
    <lineage>
        <taxon>Bacteria</taxon>
        <taxon>Bacillati</taxon>
        <taxon>Bacillota</taxon>
        <taxon>Clostridia</taxon>
        <taxon>Lachnospirales</taxon>
        <taxon>Lachnospiraceae</taxon>
        <taxon>Moryella</taxon>
    </lineage>
</organism>
<keyword evidence="7" id="KW-0961">Cell wall biogenesis/degradation</keyword>
<sequence>MRERAERRFVLVTVLMAVWIFSCALGIRVHALEKPDVAAEGAALYNATSGEFIFEKNANQQFYPASITKLMTALLVLENSAQNETVCFTESATAHLESGAVSLALKSGDKLSVKDALYGLLLKSANEVANGLAEHVSGSVPAFAQRMNARAAELGCTGTQFQNPNGLTDAKHLTTAHDMALIAKACFERADFREIERSTVYHIPATANRPEGTTIVMGHKMISPGSSLYYPGILGGKTGYTSAAGNTLVTCAERDGVRLIAVVLKSRSTHYKDTKAMLDYGFALCRGAQQPLPDAQNSSERSPEQNAAAAVLRESIGPQGSAAAPSVPESAAGDVFEAQERTGNAMVQAAGTEDSGPGAVTPGWHEKEGRWRYGKANGVYACDERLVIGAFEYWFDASGLMITGWHQDAAGAWYYLRPSFGGMKKDCWLQDGGKWYYLGADGRMLTDTVTPDGSRVGADGVWTE</sequence>
<keyword evidence="3" id="KW-0677">Repeat</keyword>
<keyword evidence="6" id="KW-0573">Peptidoglycan synthesis</keyword>
<dbReference type="Gene3D" id="3.40.710.10">
    <property type="entry name" value="DD-peptidase/beta-lactamase superfamily"/>
    <property type="match status" value="1"/>
</dbReference>
<dbReference type="Pfam" id="PF19085">
    <property type="entry name" value="Choline_bind_2"/>
    <property type="match status" value="1"/>
</dbReference>
<evidence type="ECO:0000256" key="3">
    <source>
        <dbReference type="ARBA" id="ARBA00022737"/>
    </source>
</evidence>
<dbReference type="GO" id="GO:0009002">
    <property type="term" value="F:serine-type D-Ala-D-Ala carboxypeptidase activity"/>
    <property type="evidence" value="ECO:0007669"/>
    <property type="project" value="UniProtKB-EC"/>
</dbReference>
<keyword evidence="4 13" id="KW-0378">Hydrolase</keyword>
<dbReference type="PANTHER" id="PTHR21581">
    <property type="entry name" value="D-ALANYL-D-ALANINE CARBOXYPEPTIDASE"/>
    <property type="match status" value="1"/>
</dbReference>
<evidence type="ECO:0000256" key="5">
    <source>
        <dbReference type="ARBA" id="ARBA00022960"/>
    </source>
</evidence>
<evidence type="ECO:0000256" key="9">
    <source>
        <dbReference type="PIRSR" id="PIRSR618044-2"/>
    </source>
</evidence>